<evidence type="ECO:0000256" key="5">
    <source>
        <dbReference type="SAM" id="SignalP"/>
    </source>
</evidence>
<dbReference type="AlphaFoldDB" id="A0A2A7NTT3"/>
<comment type="similarity">
    <text evidence="3">Belongs to the glycosyl hydrolase 5 (cellulase A) family.</text>
</comment>
<feature type="chain" id="PRO_5013106059" description="Glycoside hydrolase family 5 domain-containing protein" evidence="5">
    <location>
        <begin position="34"/>
        <end position="629"/>
    </location>
</feature>
<evidence type="ECO:0000259" key="6">
    <source>
        <dbReference type="Pfam" id="PF00150"/>
    </source>
</evidence>
<proteinExistence type="inferred from homology"/>
<keyword evidence="2 3" id="KW-0326">Glycosidase</keyword>
<feature type="signal peptide" evidence="5">
    <location>
        <begin position="1"/>
        <end position="33"/>
    </location>
</feature>
<keyword evidence="5" id="KW-0732">Signal</keyword>
<feature type="compositionally biased region" description="Low complexity" evidence="4">
    <location>
        <begin position="563"/>
        <end position="575"/>
    </location>
</feature>
<keyword evidence="1 3" id="KW-0378">Hydrolase</keyword>
<evidence type="ECO:0000313" key="7">
    <source>
        <dbReference type="EMBL" id="PEG53650.1"/>
    </source>
</evidence>
<feature type="compositionally biased region" description="Polar residues" evidence="4">
    <location>
        <begin position="495"/>
        <end position="505"/>
    </location>
</feature>
<feature type="domain" description="Glycoside hydrolase family 5" evidence="6">
    <location>
        <begin position="61"/>
        <end position="322"/>
    </location>
</feature>
<accession>A0A2A7NTT3</accession>
<feature type="compositionally biased region" description="Low complexity" evidence="4">
    <location>
        <begin position="507"/>
        <end position="518"/>
    </location>
</feature>
<keyword evidence="8" id="KW-1185">Reference proteome</keyword>
<dbReference type="PANTHER" id="PTHR12631">
    <property type="entry name" value="ALPHA-L-IDURONIDASE"/>
    <property type="match status" value="1"/>
</dbReference>
<dbReference type="Proteomes" id="UP000220340">
    <property type="component" value="Unassembled WGS sequence"/>
</dbReference>
<protein>
    <recommendedName>
        <fullName evidence="6">Glycoside hydrolase family 5 domain-containing protein</fullName>
    </recommendedName>
</protein>
<evidence type="ECO:0000256" key="3">
    <source>
        <dbReference type="RuleBase" id="RU361153"/>
    </source>
</evidence>
<organism evidence="7 8">
    <name type="scientific">Mycolicibacterium diernhoferi</name>
    <dbReference type="NCBI Taxonomy" id="1801"/>
    <lineage>
        <taxon>Bacteria</taxon>
        <taxon>Bacillati</taxon>
        <taxon>Actinomycetota</taxon>
        <taxon>Actinomycetes</taxon>
        <taxon>Mycobacteriales</taxon>
        <taxon>Mycobacteriaceae</taxon>
        <taxon>Mycolicibacterium</taxon>
    </lineage>
</organism>
<name>A0A2A7NTT3_9MYCO</name>
<evidence type="ECO:0000313" key="8">
    <source>
        <dbReference type="Proteomes" id="UP000220340"/>
    </source>
</evidence>
<dbReference type="Pfam" id="PF00150">
    <property type="entry name" value="Cellulase"/>
    <property type="match status" value="1"/>
</dbReference>
<feature type="compositionally biased region" description="Low complexity" evidence="4">
    <location>
        <begin position="589"/>
        <end position="629"/>
    </location>
</feature>
<feature type="region of interest" description="Disordered" evidence="4">
    <location>
        <begin position="473"/>
        <end position="629"/>
    </location>
</feature>
<comment type="caution">
    <text evidence="7">The sequence shown here is derived from an EMBL/GenBank/DDBJ whole genome shotgun (WGS) entry which is preliminary data.</text>
</comment>
<gene>
    <name evidence="7" type="ORF">CRI78_14890</name>
</gene>
<dbReference type="EMBL" id="PDCR01000018">
    <property type="protein sequence ID" value="PEG53650.1"/>
    <property type="molecule type" value="Genomic_DNA"/>
</dbReference>
<sequence>MWRPWPRSAKSVCSVAAPLFAFTLVGASVHVGAAAPVNLPPQDEAIRQVTAAVSLAAAIDTSANAVGVAESELFYMTPEEVDTAMDTMESMGVTQVRMFVPWYFVEPAPGVYNWANVDKVVNAAEERGMAVLGAVTSTPTWATDSWSPYGAPRNPEDFGNFMGVLAERYGAGEGDPESARISAYEIWNEPHAAVFWEPRPDAAAYTDVLKAGYEAVKAVDPSGTVVGGVVYAGQSWGDGYNIGAVEFIEAMYDAGAAGYFDALSYHPYNSDWRFSDGAGSPISAIGILEDIQGLMAQNGDAAKTVWTSEYGLPTATVSEAQQAEFIDDFMDTWADLDGAGPMFLYNLVDPDTTSTNPEDTYGLFRDDWTPKQAALAVQAWIEENGPLATGEVPAVEDPALPTEPEPAAPTPATPVDPVAQAIANWQQALADAAANWAAAWGQALNPTSTTTVSARTAVDSEPVDAVTEATVAARAADTVETSDSSMPDTEEPSITADSEQSTTPSRAALTEAAQAVAASVEERRSATRGQAAPEKGTATEEVDSRRAPRTESVANEDSEASDATETAGATAGSTSKPRAERTAAKVESTGDSTDSGGSQGSRGSRGSSEPGGSRSDSRSTGSHGASSND</sequence>
<dbReference type="Gene3D" id="3.20.20.80">
    <property type="entry name" value="Glycosidases"/>
    <property type="match status" value="1"/>
</dbReference>
<evidence type="ECO:0000256" key="1">
    <source>
        <dbReference type="ARBA" id="ARBA00022801"/>
    </source>
</evidence>
<dbReference type="GO" id="GO:0004553">
    <property type="term" value="F:hydrolase activity, hydrolyzing O-glycosyl compounds"/>
    <property type="evidence" value="ECO:0007669"/>
    <property type="project" value="InterPro"/>
</dbReference>
<feature type="compositionally biased region" description="Pro residues" evidence="4">
    <location>
        <begin position="401"/>
        <end position="412"/>
    </location>
</feature>
<reference evidence="7 8" key="1">
    <citation type="submission" date="2017-10" db="EMBL/GenBank/DDBJ databases">
        <title>The new phylogeny of genus Mycobacterium.</title>
        <authorList>
            <person name="Tortoli E."/>
            <person name="Trovato A."/>
            <person name="Cirillo D.M."/>
        </authorList>
    </citation>
    <scope>NUCLEOTIDE SEQUENCE [LARGE SCALE GENOMIC DNA]</scope>
    <source>
        <strain evidence="7 8">IP141170001</strain>
    </source>
</reference>
<dbReference type="InterPro" id="IPR001547">
    <property type="entry name" value="Glyco_hydro_5"/>
</dbReference>
<dbReference type="SUPFAM" id="SSF51445">
    <property type="entry name" value="(Trans)glycosidases"/>
    <property type="match status" value="1"/>
</dbReference>
<dbReference type="GO" id="GO:0000272">
    <property type="term" value="P:polysaccharide catabolic process"/>
    <property type="evidence" value="ECO:0007669"/>
    <property type="project" value="InterPro"/>
</dbReference>
<dbReference type="InterPro" id="IPR017853">
    <property type="entry name" value="GH"/>
</dbReference>
<evidence type="ECO:0000256" key="2">
    <source>
        <dbReference type="ARBA" id="ARBA00023295"/>
    </source>
</evidence>
<dbReference type="OrthoDB" id="5241152at2"/>
<feature type="region of interest" description="Disordered" evidence="4">
    <location>
        <begin position="389"/>
        <end position="412"/>
    </location>
</feature>
<evidence type="ECO:0000256" key="4">
    <source>
        <dbReference type="SAM" id="MobiDB-lite"/>
    </source>
</evidence>
<dbReference type="PANTHER" id="PTHR12631:SF10">
    <property type="entry name" value="BETA-XYLOSIDASE-LIKE PROTEIN-RELATED"/>
    <property type="match status" value="1"/>
</dbReference>
<dbReference type="InterPro" id="IPR051923">
    <property type="entry name" value="Glycosyl_Hydrolase_39"/>
</dbReference>